<dbReference type="InterPro" id="IPR050565">
    <property type="entry name" value="LYPA1-2/EST-like"/>
</dbReference>
<evidence type="ECO:0000313" key="5">
    <source>
        <dbReference type="Proteomes" id="UP000799778"/>
    </source>
</evidence>
<dbReference type="InterPro" id="IPR003140">
    <property type="entry name" value="PLipase/COase/thioEstase"/>
</dbReference>
<dbReference type="OrthoDB" id="2418081at2759"/>
<feature type="domain" description="Phospholipase/carboxylesterase/thioesterase" evidence="3">
    <location>
        <begin position="23"/>
        <end position="182"/>
    </location>
</feature>
<reference evidence="4" key="1">
    <citation type="journal article" date="2020" name="Stud. Mycol.">
        <title>101 Dothideomycetes genomes: a test case for predicting lifestyles and emergence of pathogens.</title>
        <authorList>
            <person name="Haridas S."/>
            <person name="Albert R."/>
            <person name="Binder M."/>
            <person name="Bloem J."/>
            <person name="Labutti K."/>
            <person name="Salamov A."/>
            <person name="Andreopoulos B."/>
            <person name="Baker S."/>
            <person name="Barry K."/>
            <person name="Bills G."/>
            <person name="Bluhm B."/>
            <person name="Cannon C."/>
            <person name="Castanera R."/>
            <person name="Culley D."/>
            <person name="Daum C."/>
            <person name="Ezra D."/>
            <person name="Gonzalez J."/>
            <person name="Henrissat B."/>
            <person name="Kuo A."/>
            <person name="Liang C."/>
            <person name="Lipzen A."/>
            <person name="Lutzoni F."/>
            <person name="Magnuson J."/>
            <person name="Mondo S."/>
            <person name="Nolan M."/>
            <person name="Ohm R."/>
            <person name="Pangilinan J."/>
            <person name="Park H.-J."/>
            <person name="Ramirez L."/>
            <person name="Alfaro M."/>
            <person name="Sun H."/>
            <person name="Tritt A."/>
            <person name="Yoshinaga Y."/>
            <person name="Zwiers L.-H."/>
            <person name="Turgeon B."/>
            <person name="Goodwin S."/>
            <person name="Spatafora J."/>
            <person name="Crous P."/>
            <person name="Grigoriev I."/>
        </authorList>
    </citation>
    <scope>NUCLEOTIDE SEQUENCE</scope>
    <source>
        <strain evidence="4">CBS 175.79</strain>
    </source>
</reference>
<dbReference type="Proteomes" id="UP000799778">
    <property type="component" value="Unassembled WGS sequence"/>
</dbReference>
<gene>
    <name evidence="4" type="ORF">BU24DRAFT_446479</name>
</gene>
<name>A0A6A5Y9N9_9PLEO</name>
<organism evidence="4 5">
    <name type="scientific">Aaosphaeria arxii CBS 175.79</name>
    <dbReference type="NCBI Taxonomy" id="1450172"/>
    <lineage>
        <taxon>Eukaryota</taxon>
        <taxon>Fungi</taxon>
        <taxon>Dikarya</taxon>
        <taxon>Ascomycota</taxon>
        <taxon>Pezizomycotina</taxon>
        <taxon>Dothideomycetes</taxon>
        <taxon>Pleosporomycetidae</taxon>
        <taxon>Pleosporales</taxon>
        <taxon>Pleosporales incertae sedis</taxon>
        <taxon>Aaosphaeria</taxon>
    </lineage>
</organism>
<dbReference type="GO" id="GO:0052689">
    <property type="term" value="F:carboxylic ester hydrolase activity"/>
    <property type="evidence" value="ECO:0007669"/>
    <property type="project" value="TreeGrafter"/>
</dbReference>
<sequence>MPKPQHYPTPLKIPPKSGTTPRTILIILHGRGSTADIFAKPLLDHLVSPRITAQGEEEAARQFYDHFPTAQFVFPTASLRRAVAYNRSLTHQWFDQYPLDEYAPEHKSHIQLVGLKESVTYIHGLISEAVREVGARNIVLMGLSQGCATALLSALLWEGEALGAIVGFCGWLPLREGVNGAMSAGEDEEDGDGLFDRGEKNEGEEDKSGFERGVEWLREELELKINEKDVNIGSSSIRKTPFFLGHGVEDEKVPFQLGRLAARCLQEMDLDVTFHEYKGLGHWYSEDMLKDIVSFIQW</sequence>
<evidence type="ECO:0000259" key="3">
    <source>
        <dbReference type="Pfam" id="PF02230"/>
    </source>
</evidence>
<dbReference type="Pfam" id="PF02230">
    <property type="entry name" value="Abhydrolase_2"/>
    <property type="match status" value="2"/>
</dbReference>
<dbReference type="SUPFAM" id="SSF53474">
    <property type="entry name" value="alpha/beta-Hydrolases"/>
    <property type="match status" value="1"/>
</dbReference>
<feature type="domain" description="Phospholipase/carboxylesterase/thioesterase" evidence="3">
    <location>
        <begin position="237"/>
        <end position="297"/>
    </location>
</feature>
<comment type="similarity">
    <text evidence="1">Belongs to the AB hydrolase superfamily. AB hydrolase 2 family.</text>
</comment>
<dbReference type="InterPro" id="IPR029058">
    <property type="entry name" value="AB_hydrolase_fold"/>
</dbReference>
<feature type="region of interest" description="Disordered" evidence="2">
    <location>
        <begin position="182"/>
        <end position="209"/>
    </location>
</feature>
<dbReference type="GO" id="GO:0005737">
    <property type="term" value="C:cytoplasm"/>
    <property type="evidence" value="ECO:0007669"/>
    <property type="project" value="TreeGrafter"/>
</dbReference>
<accession>A0A6A5Y9N9</accession>
<evidence type="ECO:0000256" key="2">
    <source>
        <dbReference type="SAM" id="MobiDB-lite"/>
    </source>
</evidence>
<dbReference type="GO" id="GO:0008474">
    <property type="term" value="F:palmitoyl-(protein) hydrolase activity"/>
    <property type="evidence" value="ECO:0007669"/>
    <property type="project" value="TreeGrafter"/>
</dbReference>
<dbReference type="EMBL" id="ML978066">
    <property type="protein sequence ID" value="KAF2021471.1"/>
    <property type="molecule type" value="Genomic_DNA"/>
</dbReference>
<dbReference type="PANTHER" id="PTHR10655:SF64">
    <property type="entry name" value="PHOSPHOLIPASE_CARBOXYLESTERASE_THIOESTERASE DOMAIN-CONTAINING PROTEIN"/>
    <property type="match status" value="1"/>
</dbReference>
<dbReference type="AlphaFoldDB" id="A0A6A5Y9N9"/>
<dbReference type="Gene3D" id="3.40.50.1820">
    <property type="entry name" value="alpha/beta hydrolase"/>
    <property type="match status" value="1"/>
</dbReference>
<dbReference type="RefSeq" id="XP_033389810.1">
    <property type="nucleotide sequence ID" value="XM_033530773.1"/>
</dbReference>
<dbReference type="PANTHER" id="PTHR10655">
    <property type="entry name" value="LYSOPHOSPHOLIPASE-RELATED"/>
    <property type="match status" value="1"/>
</dbReference>
<dbReference type="GeneID" id="54288170"/>
<keyword evidence="5" id="KW-1185">Reference proteome</keyword>
<evidence type="ECO:0000313" key="4">
    <source>
        <dbReference type="EMBL" id="KAF2021471.1"/>
    </source>
</evidence>
<proteinExistence type="inferred from homology"/>
<feature type="compositionally biased region" description="Basic and acidic residues" evidence="2">
    <location>
        <begin position="194"/>
        <end position="209"/>
    </location>
</feature>
<protein>
    <submittedName>
        <fullName evidence="4">Phospholipase/carboxylesterase family protein-like protein</fullName>
    </submittedName>
</protein>
<evidence type="ECO:0000256" key="1">
    <source>
        <dbReference type="ARBA" id="ARBA00006499"/>
    </source>
</evidence>